<organism evidence="2 4">
    <name type="scientific">Leuconostoc gasicomitatum</name>
    <dbReference type="NCBI Taxonomy" id="115778"/>
    <lineage>
        <taxon>Bacteria</taxon>
        <taxon>Bacillati</taxon>
        <taxon>Bacillota</taxon>
        <taxon>Bacilli</taxon>
        <taxon>Lactobacillales</taxon>
        <taxon>Lactobacillaceae</taxon>
        <taxon>Leuconostoc</taxon>
        <taxon>Leuconostoc gelidum group</taxon>
    </lineage>
</organism>
<dbReference type="EMBL" id="FBSY01000019">
    <property type="protein sequence ID" value="CUW18955.1"/>
    <property type="molecule type" value="Genomic_DNA"/>
</dbReference>
<name>A0A9Q3SXQ7_9LACO</name>
<reference evidence="2" key="2">
    <citation type="submission" date="2021-05" db="EMBL/GenBank/DDBJ databases">
        <title>Pangenome of Leuconostoc gelidum warrants species status for Leuconostoc gelidum subsp. gasicomitatum.</title>
        <authorList>
            <person name="Johansson P."/>
            <person name="Sade E."/>
            <person name="Hultman J."/>
            <person name="Auvinen P."/>
            <person name="Bjorkroth J."/>
        </authorList>
    </citation>
    <scope>NUCLEOTIDE SEQUENCE</scope>
    <source>
        <strain evidence="2">A.21.4</strain>
    </source>
</reference>
<dbReference type="RefSeq" id="WP_010390594.1">
    <property type="nucleotide sequence ID" value="NZ_BPKT01000011.1"/>
</dbReference>
<dbReference type="Proteomes" id="UP000199271">
    <property type="component" value="Unassembled WGS sequence"/>
</dbReference>
<gene>
    <name evidence="1" type="ORF">C122C_0211</name>
    <name evidence="2" type="ORF">KIJ12_02915</name>
</gene>
<protein>
    <submittedName>
        <fullName evidence="2">Class Ib ribonucleoside-diphosphate reductase assembly flavoprotein NrdI</fullName>
    </submittedName>
    <submittedName>
        <fullName evidence="1">Ribonucleotide reduction protein NrdI</fullName>
    </submittedName>
</protein>
<comment type="caution">
    <text evidence="2">The sequence shown here is derived from an EMBL/GenBank/DDBJ whole genome shotgun (WGS) entry which is preliminary data.</text>
</comment>
<keyword evidence="3" id="KW-1185">Reference proteome</keyword>
<dbReference type="InterPro" id="IPR004465">
    <property type="entry name" value="RNR_NrdI"/>
</dbReference>
<dbReference type="GeneID" id="34300984"/>
<accession>A0A9Q3SXQ7</accession>
<dbReference type="GO" id="GO:0010181">
    <property type="term" value="F:FMN binding"/>
    <property type="evidence" value="ECO:0007669"/>
    <property type="project" value="InterPro"/>
</dbReference>
<dbReference type="PIRSF" id="PIRSF005087">
    <property type="entry name" value="NrdI"/>
    <property type="match status" value="1"/>
</dbReference>
<dbReference type="PANTHER" id="PTHR37297">
    <property type="entry name" value="PROTEIN NRDI"/>
    <property type="match status" value="1"/>
</dbReference>
<dbReference type="Pfam" id="PF07972">
    <property type="entry name" value="Flavodoxin_NdrI"/>
    <property type="match status" value="1"/>
</dbReference>
<dbReference type="EMBL" id="JAHBFI010000006">
    <property type="protein sequence ID" value="MBZ5962118.1"/>
    <property type="molecule type" value="Genomic_DNA"/>
</dbReference>
<dbReference type="SUPFAM" id="SSF52218">
    <property type="entry name" value="Flavoproteins"/>
    <property type="match status" value="1"/>
</dbReference>
<dbReference type="PANTHER" id="PTHR37297:SF1">
    <property type="entry name" value="PROTEIN NRDI"/>
    <property type="match status" value="1"/>
</dbReference>
<sequence length="146" mass="16214">MTKINVLYTSTEGNTQSFVEKLQVVAEKNGDILEARMIGDETEYANETEPYVAVVPTYLTGGTGIGPEVTEIFTSALGDYLSFGRNNQYLKGIIGSGNRNFNVQFNLTALRYADKFNVPMLFAFELRGSIFDAEKAYNLIKPLFGE</sequence>
<dbReference type="AlphaFoldDB" id="A0A9Q3SXQ7"/>
<dbReference type="OMA" id="GPWVLLT"/>
<evidence type="ECO:0000313" key="3">
    <source>
        <dbReference type="Proteomes" id="UP000199271"/>
    </source>
</evidence>
<dbReference type="InterPro" id="IPR029039">
    <property type="entry name" value="Flavoprotein-like_sf"/>
</dbReference>
<dbReference type="Proteomes" id="UP000752647">
    <property type="component" value="Unassembled WGS sequence"/>
</dbReference>
<dbReference type="Gene3D" id="3.40.50.360">
    <property type="match status" value="1"/>
</dbReference>
<evidence type="ECO:0000313" key="4">
    <source>
        <dbReference type="Proteomes" id="UP000752647"/>
    </source>
</evidence>
<evidence type="ECO:0000313" key="2">
    <source>
        <dbReference type="EMBL" id="MBZ5962118.1"/>
    </source>
</evidence>
<proteinExistence type="predicted"/>
<evidence type="ECO:0000313" key="1">
    <source>
        <dbReference type="EMBL" id="CUW18955.1"/>
    </source>
</evidence>
<reference evidence="1 3" key="1">
    <citation type="submission" date="2015-12" db="EMBL/GenBank/DDBJ databases">
        <authorList>
            <person name="Andreevskaya M."/>
        </authorList>
    </citation>
    <scope>NUCLEOTIDE SEQUENCE [LARGE SCALE GENOMIC DNA]</scope>
    <source>
        <strain evidence="1 3">C122c</strain>
    </source>
</reference>